<reference evidence="2 3" key="1">
    <citation type="journal article" date="2019" name="Sci. Rep.">
        <title>Orb-weaving spider Araneus ventricosus genome elucidates the spidroin gene catalogue.</title>
        <authorList>
            <person name="Kono N."/>
            <person name="Nakamura H."/>
            <person name="Ohtoshi R."/>
            <person name="Moran D.A.P."/>
            <person name="Shinohara A."/>
            <person name="Yoshida Y."/>
            <person name="Fujiwara M."/>
            <person name="Mori M."/>
            <person name="Tomita M."/>
            <person name="Arakawa K."/>
        </authorList>
    </citation>
    <scope>NUCLEOTIDE SEQUENCE [LARGE SCALE GENOMIC DNA]</scope>
</reference>
<gene>
    <name evidence="2" type="ORF">AVEN_180180_1</name>
</gene>
<dbReference type="OrthoDB" id="6482262at2759"/>
<comment type="caution">
    <text evidence="2">The sequence shown here is derived from an EMBL/GenBank/DDBJ whole genome shotgun (WGS) entry which is preliminary data.</text>
</comment>
<proteinExistence type="predicted"/>
<name>A0A4Y2N265_ARAVE</name>
<feature type="domain" description="Orn/DAP/Arg decarboxylase 2 C-terminal" evidence="1">
    <location>
        <begin position="34"/>
        <end position="103"/>
    </location>
</feature>
<sequence length="129" mass="14904">MQDPTQQQTQRNTFAAWDGTDELTRPTVPILLHQTFNFFLHRNIHYRDVTSEKNGESDEEIQRRPAYNSNVWGQTCCAEDLLAKEHQLPDLKEGEFIVWENMGRATKCSAFCEVSYPASRHVFIDNLAG</sequence>
<dbReference type="SUPFAM" id="SSF50621">
    <property type="entry name" value="Alanine racemase C-terminal domain-like"/>
    <property type="match status" value="1"/>
</dbReference>
<dbReference type="InterPro" id="IPR022643">
    <property type="entry name" value="De-COase2_C"/>
</dbReference>
<organism evidence="2 3">
    <name type="scientific">Araneus ventricosus</name>
    <name type="common">Orbweaver spider</name>
    <name type="synonym">Epeira ventricosa</name>
    <dbReference type="NCBI Taxonomy" id="182803"/>
    <lineage>
        <taxon>Eukaryota</taxon>
        <taxon>Metazoa</taxon>
        <taxon>Ecdysozoa</taxon>
        <taxon>Arthropoda</taxon>
        <taxon>Chelicerata</taxon>
        <taxon>Arachnida</taxon>
        <taxon>Araneae</taxon>
        <taxon>Araneomorphae</taxon>
        <taxon>Entelegynae</taxon>
        <taxon>Araneoidea</taxon>
        <taxon>Araneidae</taxon>
        <taxon>Araneus</taxon>
    </lineage>
</organism>
<dbReference type="InterPro" id="IPR009006">
    <property type="entry name" value="Ala_racemase/Decarboxylase_C"/>
</dbReference>
<evidence type="ECO:0000313" key="3">
    <source>
        <dbReference type="Proteomes" id="UP000499080"/>
    </source>
</evidence>
<dbReference type="Proteomes" id="UP000499080">
    <property type="component" value="Unassembled WGS sequence"/>
</dbReference>
<dbReference type="EMBL" id="BGPR01008293">
    <property type="protein sequence ID" value="GBN32799.1"/>
    <property type="molecule type" value="Genomic_DNA"/>
</dbReference>
<dbReference type="GO" id="GO:0003824">
    <property type="term" value="F:catalytic activity"/>
    <property type="evidence" value="ECO:0007669"/>
    <property type="project" value="InterPro"/>
</dbReference>
<keyword evidence="3" id="KW-1185">Reference proteome</keyword>
<dbReference type="AlphaFoldDB" id="A0A4Y2N265"/>
<dbReference type="Pfam" id="PF00278">
    <property type="entry name" value="Orn_DAP_Arg_deC"/>
    <property type="match status" value="1"/>
</dbReference>
<accession>A0A4Y2N265</accession>
<dbReference type="Gene3D" id="2.40.37.10">
    <property type="entry name" value="Lyase, Ornithine Decarboxylase, Chain A, domain 1"/>
    <property type="match status" value="1"/>
</dbReference>
<protein>
    <recommendedName>
        <fullName evidence="1">Orn/DAP/Arg decarboxylase 2 C-terminal domain-containing protein</fullName>
    </recommendedName>
</protein>
<evidence type="ECO:0000313" key="2">
    <source>
        <dbReference type="EMBL" id="GBN32799.1"/>
    </source>
</evidence>
<evidence type="ECO:0000259" key="1">
    <source>
        <dbReference type="Pfam" id="PF00278"/>
    </source>
</evidence>